<proteinExistence type="inferred from homology"/>
<evidence type="ECO:0000259" key="5">
    <source>
        <dbReference type="Pfam" id="PF04909"/>
    </source>
</evidence>
<dbReference type="GO" id="GO:0005829">
    <property type="term" value="C:cytosol"/>
    <property type="evidence" value="ECO:0007669"/>
    <property type="project" value="TreeGrafter"/>
</dbReference>
<feature type="domain" description="Amidohydrolase-related" evidence="5">
    <location>
        <begin position="91"/>
        <end position="347"/>
    </location>
</feature>
<dbReference type="Pfam" id="PF04909">
    <property type="entry name" value="Amidohydro_2"/>
    <property type="match status" value="1"/>
</dbReference>
<keyword evidence="7" id="KW-1185">Reference proteome</keyword>
<accession>A0A9P4M5D5</accession>
<reference evidence="6" key="1">
    <citation type="journal article" date="2020" name="Stud. Mycol.">
        <title>101 Dothideomycetes genomes: a test case for predicting lifestyles and emergence of pathogens.</title>
        <authorList>
            <person name="Haridas S."/>
            <person name="Albert R."/>
            <person name="Binder M."/>
            <person name="Bloem J."/>
            <person name="Labutti K."/>
            <person name="Salamov A."/>
            <person name="Andreopoulos B."/>
            <person name="Baker S."/>
            <person name="Barry K."/>
            <person name="Bills G."/>
            <person name="Bluhm B."/>
            <person name="Cannon C."/>
            <person name="Castanera R."/>
            <person name="Culley D."/>
            <person name="Daum C."/>
            <person name="Ezra D."/>
            <person name="Gonzalez J."/>
            <person name="Henrissat B."/>
            <person name="Kuo A."/>
            <person name="Liang C."/>
            <person name="Lipzen A."/>
            <person name="Lutzoni F."/>
            <person name="Magnuson J."/>
            <person name="Mondo S."/>
            <person name="Nolan M."/>
            <person name="Ohm R."/>
            <person name="Pangilinan J."/>
            <person name="Park H.-J."/>
            <person name="Ramirez L."/>
            <person name="Alfaro M."/>
            <person name="Sun H."/>
            <person name="Tritt A."/>
            <person name="Yoshinaga Y."/>
            <person name="Zwiers L.-H."/>
            <person name="Turgeon B."/>
            <person name="Goodwin S."/>
            <person name="Spatafora J."/>
            <person name="Crous P."/>
            <person name="Grigoriev I."/>
        </authorList>
    </citation>
    <scope>NUCLEOTIDE SEQUENCE</scope>
    <source>
        <strain evidence="6">CBS 133067</strain>
    </source>
</reference>
<evidence type="ECO:0000313" key="6">
    <source>
        <dbReference type="EMBL" id="KAF2097705.1"/>
    </source>
</evidence>
<organism evidence="6 7">
    <name type="scientific">Rhizodiscina lignyota</name>
    <dbReference type="NCBI Taxonomy" id="1504668"/>
    <lineage>
        <taxon>Eukaryota</taxon>
        <taxon>Fungi</taxon>
        <taxon>Dikarya</taxon>
        <taxon>Ascomycota</taxon>
        <taxon>Pezizomycotina</taxon>
        <taxon>Dothideomycetes</taxon>
        <taxon>Pleosporomycetidae</taxon>
        <taxon>Aulographales</taxon>
        <taxon>Rhizodiscinaceae</taxon>
        <taxon>Rhizodiscina</taxon>
    </lineage>
</organism>
<dbReference type="Gene3D" id="3.20.20.140">
    <property type="entry name" value="Metal-dependent hydrolases"/>
    <property type="match status" value="1"/>
</dbReference>
<dbReference type="PANTHER" id="PTHR21240">
    <property type="entry name" value="2-AMINO-3-CARBOXYLMUCONATE-6-SEMIALDEHYDE DECARBOXYLASE"/>
    <property type="match status" value="1"/>
</dbReference>
<comment type="similarity">
    <text evidence="3">Belongs to the metallo-dependent hydrolases superfamily.</text>
</comment>
<feature type="chain" id="PRO_5040278373" evidence="4">
    <location>
        <begin position="18"/>
        <end position="349"/>
    </location>
</feature>
<evidence type="ECO:0000256" key="1">
    <source>
        <dbReference type="ARBA" id="ARBA00022793"/>
    </source>
</evidence>
<keyword evidence="4" id="KW-0732">Signal</keyword>
<evidence type="ECO:0000313" key="7">
    <source>
        <dbReference type="Proteomes" id="UP000799772"/>
    </source>
</evidence>
<dbReference type="InterPro" id="IPR032465">
    <property type="entry name" value="ACMSD"/>
</dbReference>
<dbReference type="Proteomes" id="UP000799772">
    <property type="component" value="Unassembled WGS sequence"/>
</dbReference>
<name>A0A9P4M5D5_9PEZI</name>
<feature type="signal peptide" evidence="4">
    <location>
        <begin position="1"/>
        <end position="17"/>
    </location>
</feature>
<protein>
    <submittedName>
        <fullName evidence="6">Amidohydrolase 2</fullName>
    </submittedName>
</protein>
<comment type="caution">
    <text evidence="6">The sequence shown here is derived from an EMBL/GenBank/DDBJ whole genome shotgun (WGS) entry which is preliminary data.</text>
</comment>
<dbReference type="EMBL" id="ML978127">
    <property type="protein sequence ID" value="KAF2097705.1"/>
    <property type="molecule type" value="Genomic_DNA"/>
</dbReference>
<dbReference type="InterPro" id="IPR006680">
    <property type="entry name" value="Amidohydro-rel"/>
</dbReference>
<dbReference type="PANTHER" id="PTHR21240:SF30">
    <property type="entry name" value="AMIDOHYDROLASE-RELATED DOMAIN-CONTAINING PROTEIN-RELATED"/>
    <property type="match status" value="1"/>
</dbReference>
<dbReference type="SUPFAM" id="SSF51556">
    <property type="entry name" value="Metallo-dependent hydrolases"/>
    <property type="match status" value="1"/>
</dbReference>
<sequence length="349" mass="38350">MLHLLLLSLLFEDDSLLFITLEEHWLSPALDSATFSNIAFQLLVNGSNPPSFPAHLRDLGPLRLQNMTANNIRKQVVSHVTVPAALDSPESFTLANNQLAATISNNTDRFAAFAGLPMAQPEAAAAELERCVKELGFVGALVETHLANGTYYDGAAFYPFWAKAQELDVPIYLHPTLPNVGNVTNIGAGIYAPASPQDFSLFTAADLGIVAWGWHQDAGLHFLRLYSGGVFAQFPKLKIVLGHMGEMVPYMLERADAFLSPKNTSRLSLKETWAQNAWVTTAGFFSLNPMGTMLRNTAVDRIMYSVDYPFGNSVNGSMFMAELKTSGLVTESEWEMIAYKNAQKLLKIQ</sequence>
<dbReference type="GO" id="GO:0016787">
    <property type="term" value="F:hydrolase activity"/>
    <property type="evidence" value="ECO:0007669"/>
    <property type="project" value="InterPro"/>
</dbReference>
<gene>
    <name evidence="6" type="ORF">NA57DRAFT_66332</name>
</gene>
<evidence type="ECO:0000256" key="2">
    <source>
        <dbReference type="ARBA" id="ARBA00023239"/>
    </source>
</evidence>
<dbReference type="InterPro" id="IPR032466">
    <property type="entry name" value="Metal_Hydrolase"/>
</dbReference>
<dbReference type="GO" id="GO:0019748">
    <property type="term" value="P:secondary metabolic process"/>
    <property type="evidence" value="ECO:0007669"/>
    <property type="project" value="TreeGrafter"/>
</dbReference>
<evidence type="ECO:0000256" key="4">
    <source>
        <dbReference type="SAM" id="SignalP"/>
    </source>
</evidence>
<evidence type="ECO:0000256" key="3">
    <source>
        <dbReference type="RuleBase" id="RU366045"/>
    </source>
</evidence>
<keyword evidence="1 3" id="KW-0210">Decarboxylase</keyword>
<keyword evidence="2 3" id="KW-0456">Lyase</keyword>
<dbReference type="AlphaFoldDB" id="A0A9P4M5D5"/>
<dbReference type="GO" id="GO:0016831">
    <property type="term" value="F:carboxy-lyase activity"/>
    <property type="evidence" value="ECO:0007669"/>
    <property type="project" value="UniProtKB-KW"/>
</dbReference>
<dbReference type="OrthoDB" id="432010at2759"/>